<reference evidence="2 3" key="1">
    <citation type="journal article" date="2020" name="BMC Genomics">
        <title>Intraspecific diversification of the crop wild relative Brassica cretica Lam. using demographic model selection.</title>
        <authorList>
            <person name="Kioukis A."/>
            <person name="Michalopoulou V.A."/>
            <person name="Briers L."/>
            <person name="Pirintsos S."/>
            <person name="Studholme D.J."/>
            <person name="Pavlidis P."/>
            <person name="Sarris P.F."/>
        </authorList>
    </citation>
    <scope>NUCLEOTIDE SEQUENCE [LARGE SCALE GENOMIC DNA]</scope>
    <source>
        <strain evidence="3">cv. PFS-1207/04</strain>
    </source>
</reference>
<feature type="signal peptide" evidence="1">
    <location>
        <begin position="1"/>
        <end position="24"/>
    </location>
</feature>
<dbReference type="EMBL" id="QGKV02000649">
    <property type="protein sequence ID" value="KAF3582795.1"/>
    <property type="molecule type" value="Genomic_DNA"/>
</dbReference>
<name>A0ABQ7E036_BRACR</name>
<evidence type="ECO:0000313" key="2">
    <source>
        <dbReference type="EMBL" id="KAF3582795.1"/>
    </source>
</evidence>
<keyword evidence="3" id="KW-1185">Reference proteome</keyword>
<proteinExistence type="predicted"/>
<gene>
    <name evidence="2" type="ORF">DY000_02029662</name>
</gene>
<feature type="chain" id="PRO_5046809873" evidence="1">
    <location>
        <begin position="25"/>
        <end position="85"/>
    </location>
</feature>
<accession>A0ABQ7E036</accession>
<comment type="caution">
    <text evidence="2">The sequence shown here is derived from an EMBL/GenBank/DDBJ whole genome shotgun (WGS) entry which is preliminary data.</text>
</comment>
<organism evidence="2 3">
    <name type="scientific">Brassica cretica</name>
    <name type="common">Mustard</name>
    <dbReference type="NCBI Taxonomy" id="69181"/>
    <lineage>
        <taxon>Eukaryota</taxon>
        <taxon>Viridiplantae</taxon>
        <taxon>Streptophyta</taxon>
        <taxon>Embryophyta</taxon>
        <taxon>Tracheophyta</taxon>
        <taxon>Spermatophyta</taxon>
        <taxon>Magnoliopsida</taxon>
        <taxon>eudicotyledons</taxon>
        <taxon>Gunneridae</taxon>
        <taxon>Pentapetalae</taxon>
        <taxon>rosids</taxon>
        <taxon>malvids</taxon>
        <taxon>Brassicales</taxon>
        <taxon>Brassicaceae</taxon>
        <taxon>Brassiceae</taxon>
        <taxon>Brassica</taxon>
    </lineage>
</organism>
<sequence length="85" mass="9428">MGKILNRELLILVWSPITLQLDRSIDIIRSKKWVSCWCDGCLCCNGLCGGCVYRAADAKLVKMGACDIDPEDDLHNANRETEISG</sequence>
<keyword evidence="1" id="KW-0732">Signal</keyword>
<evidence type="ECO:0000313" key="3">
    <source>
        <dbReference type="Proteomes" id="UP000266723"/>
    </source>
</evidence>
<dbReference type="Proteomes" id="UP000266723">
    <property type="component" value="Unassembled WGS sequence"/>
</dbReference>
<protein>
    <submittedName>
        <fullName evidence="2">Uncharacterized protein</fullName>
    </submittedName>
</protein>
<evidence type="ECO:0000256" key="1">
    <source>
        <dbReference type="SAM" id="SignalP"/>
    </source>
</evidence>